<keyword evidence="2" id="KW-1185">Reference proteome</keyword>
<organism evidence="1 2">
    <name type="scientific">Trichoderma ghanense</name>
    <dbReference type="NCBI Taxonomy" id="65468"/>
    <lineage>
        <taxon>Eukaryota</taxon>
        <taxon>Fungi</taxon>
        <taxon>Dikarya</taxon>
        <taxon>Ascomycota</taxon>
        <taxon>Pezizomycotina</taxon>
        <taxon>Sordariomycetes</taxon>
        <taxon>Hypocreomycetidae</taxon>
        <taxon>Hypocreales</taxon>
        <taxon>Hypocreaceae</taxon>
        <taxon>Trichoderma</taxon>
    </lineage>
</organism>
<dbReference type="EMBL" id="PPTA01000002">
    <property type="protein sequence ID" value="TFB06234.1"/>
    <property type="molecule type" value="Genomic_DNA"/>
</dbReference>
<dbReference type="GeneID" id="300573832"/>
<comment type="caution">
    <text evidence="1">The sequence shown here is derived from an EMBL/GenBank/DDBJ whole genome shotgun (WGS) entry which is preliminary data.</text>
</comment>
<protein>
    <recommendedName>
        <fullName evidence="3">F-box domain-containing protein</fullName>
    </recommendedName>
</protein>
<reference evidence="1 2" key="1">
    <citation type="submission" date="2018-01" db="EMBL/GenBank/DDBJ databases">
        <title>Genome characterization of the sugarcane-associated fungus Trichoderma ghanense CCMA-1212 and their application in lignocelulose bioconversion.</title>
        <authorList>
            <person name="Steindorff A.S."/>
            <person name="Mendes T.D."/>
            <person name="Vilela E.S.D."/>
            <person name="Rodrigues D.S."/>
            <person name="Formighieri E.F."/>
            <person name="Melo I.S."/>
            <person name="Favaro L.C.L."/>
        </authorList>
    </citation>
    <scope>NUCLEOTIDE SEQUENCE [LARGE SCALE GENOMIC DNA]</scope>
    <source>
        <strain evidence="1 2">CCMA-1212</strain>
    </source>
</reference>
<evidence type="ECO:0000313" key="1">
    <source>
        <dbReference type="EMBL" id="TFB06234.1"/>
    </source>
</evidence>
<evidence type="ECO:0008006" key="3">
    <source>
        <dbReference type="Google" id="ProtNLM"/>
    </source>
</evidence>
<accession>A0ABY2HCZ7</accession>
<dbReference type="Proteomes" id="UP001642720">
    <property type="component" value="Unassembled WGS sequence"/>
</dbReference>
<sequence>MSSLSLGKAPIKFTWEGFPRDIRLLILNFLMEDDDDDCRLDCLAAVSREWQAEVERYKFARLRLTTSCIVGFGSMAPRWPLPVAYSLPRSCRSMI</sequence>
<gene>
    <name evidence="1" type="ORF">CCMA1212_001977</name>
</gene>
<evidence type="ECO:0000313" key="2">
    <source>
        <dbReference type="Proteomes" id="UP001642720"/>
    </source>
</evidence>
<dbReference type="RefSeq" id="XP_073562435.1">
    <property type="nucleotide sequence ID" value="XM_073699382.1"/>
</dbReference>
<name>A0ABY2HCZ7_9HYPO</name>
<proteinExistence type="predicted"/>